<evidence type="ECO:0000313" key="7">
    <source>
        <dbReference type="Ensembl" id="ENSACAP00000035727.1"/>
    </source>
</evidence>
<dbReference type="KEGG" id="acs:103281192"/>
<feature type="chain" id="PRO_5032871057" description="Interleukin 17C" evidence="6">
    <location>
        <begin position="17"/>
        <end position="188"/>
    </location>
</feature>
<evidence type="ECO:0008006" key="9">
    <source>
        <dbReference type="Google" id="ProtNLM"/>
    </source>
</evidence>
<organism evidence="7 8">
    <name type="scientific">Anolis carolinensis</name>
    <name type="common">Green anole</name>
    <name type="synonym">American chameleon</name>
    <dbReference type="NCBI Taxonomy" id="28377"/>
    <lineage>
        <taxon>Eukaryota</taxon>
        <taxon>Metazoa</taxon>
        <taxon>Chordata</taxon>
        <taxon>Craniata</taxon>
        <taxon>Vertebrata</taxon>
        <taxon>Euteleostomi</taxon>
        <taxon>Lepidosauria</taxon>
        <taxon>Squamata</taxon>
        <taxon>Bifurcata</taxon>
        <taxon>Unidentata</taxon>
        <taxon>Episquamata</taxon>
        <taxon>Toxicofera</taxon>
        <taxon>Iguania</taxon>
        <taxon>Dactyloidae</taxon>
        <taxon>Anolis</taxon>
    </lineage>
</organism>
<evidence type="ECO:0000256" key="1">
    <source>
        <dbReference type="ARBA" id="ARBA00004613"/>
    </source>
</evidence>
<dbReference type="Gene3D" id="2.10.90.10">
    <property type="entry name" value="Cystine-knot cytokines"/>
    <property type="match status" value="1"/>
</dbReference>
<dbReference type="PRINTS" id="PR01932">
    <property type="entry name" value="INTRLEUKIN17"/>
</dbReference>
<evidence type="ECO:0000256" key="5">
    <source>
        <dbReference type="ARBA" id="ARBA00022729"/>
    </source>
</evidence>
<keyword evidence="4" id="KW-0964">Secreted</keyword>
<keyword evidence="5 6" id="KW-0732">Signal</keyword>
<evidence type="ECO:0000256" key="3">
    <source>
        <dbReference type="ARBA" id="ARBA00022514"/>
    </source>
</evidence>
<accession>A0A803TKI7</accession>
<gene>
    <name evidence="7" type="primary">il17c</name>
</gene>
<dbReference type="AlphaFoldDB" id="A0A803TKI7"/>
<dbReference type="InterPro" id="IPR020440">
    <property type="entry name" value="IL-17_chr"/>
</dbReference>
<dbReference type="GeneID" id="103281192"/>
<reference evidence="7" key="2">
    <citation type="submission" date="2025-08" db="UniProtKB">
        <authorList>
            <consortium name="Ensembl"/>
        </authorList>
    </citation>
    <scope>IDENTIFICATION</scope>
</reference>
<protein>
    <recommendedName>
        <fullName evidence="9">Interleukin 17C</fullName>
    </recommendedName>
</protein>
<dbReference type="GeneTree" id="ENSGT00940000166375"/>
<dbReference type="InterPro" id="IPR029034">
    <property type="entry name" value="Cystine-knot_cytokine"/>
</dbReference>
<dbReference type="InterPro" id="IPR010345">
    <property type="entry name" value="IL-17_fam"/>
</dbReference>
<evidence type="ECO:0000256" key="4">
    <source>
        <dbReference type="ARBA" id="ARBA00022525"/>
    </source>
</evidence>
<evidence type="ECO:0000313" key="8">
    <source>
        <dbReference type="Proteomes" id="UP000001646"/>
    </source>
</evidence>
<proteinExistence type="inferred from homology"/>
<feature type="signal peptide" evidence="6">
    <location>
        <begin position="1"/>
        <end position="16"/>
    </location>
</feature>
<dbReference type="Pfam" id="PF06083">
    <property type="entry name" value="IL17"/>
    <property type="match status" value="1"/>
</dbReference>
<evidence type="ECO:0000256" key="6">
    <source>
        <dbReference type="SAM" id="SignalP"/>
    </source>
</evidence>
<dbReference type="OrthoDB" id="6038945at2759"/>
<keyword evidence="8" id="KW-1185">Reference proteome</keyword>
<evidence type="ECO:0000256" key="2">
    <source>
        <dbReference type="ARBA" id="ARBA00007236"/>
    </source>
</evidence>
<name>A0A803TKI7_ANOCA</name>
<dbReference type="GO" id="GO:0005615">
    <property type="term" value="C:extracellular space"/>
    <property type="evidence" value="ECO:0007669"/>
    <property type="project" value="UniProtKB-KW"/>
</dbReference>
<dbReference type="Proteomes" id="UP000001646">
    <property type="component" value="Unplaced"/>
</dbReference>
<comment type="similarity">
    <text evidence="2">Belongs to the IL-17 family.</text>
</comment>
<comment type="subcellular location">
    <subcellularLocation>
        <location evidence="1">Secreted</location>
    </subcellularLocation>
</comment>
<reference evidence="7" key="3">
    <citation type="submission" date="2025-09" db="UniProtKB">
        <authorList>
            <consortium name="Ensembl"/>
        </authorList>
    </citation>
    <scope>IDENTIFICATION</scope>
</reference>
<dbReference type="GO" id="GO:0006954">
    <property type="term" value="P:inflammatory response"/>
    <property type="evidence" value="ECO:0007669"/>
    <property type="project" value="InterPro"/>
</dbReference>
<keyword evidence="3" id="KW-0202">Cytokine</keyword>
<dbReference type="Ensembl" id="ENSACAT00000051836.1">
    <property type="protein sequence ID" value="ENSACAP00000035727.1"/>
    <property type="gene ID" value="ENSACAG00000042944.1"/>
</dbReference>
<dbReference type="CTD" id="27189"/>
<sequence>MRSLLLLFVLLGWTEARRLSGGQHRHHSHCIRADDLQDGEVPTVFRSRTARWADHPAVQLVPVLESEQSGRRRHRRHHHKPGCPNLKLVNTLTADVNERSISPWKYTIKEDANRIPRQLAFAECLCNGCIDGKTGQETTELNSVLVEQNMMVLKRKPCRHPEDDVEGFVFETTSIKVPVACACALARS</sequence>
<dbReference type="GO" id="GO:0005125">
    <property type="term" value="F:cytokine activity"/>
    <property type="evidence" value="ECO:0007669"/>
    <property type="project" value="UniProtKB-KW"/>
</dbReference>
<dbReference type="SUPFAM" id="SSF57501">
    <property type="entry name" value="Cystine-knot cytokines"/>
    <property type="match status" value="1"/>
</dbReference>
<reference evidence="7" key="1">
    <citation type="submission" date="2009-12" db="EMBL/GenBank/DDBJ databases">
        <title>The Genome Sequence of Anolis carolinensis (Green Anole Lizard).</title>
        <authorList>
            <consortium name="The Genome Sequencing Platform"/>
            <person name="Di Palma F."/>
            <person name="Alfoldi J."/>
            <person name="Heiman D."/>
            <person name="Young S."/>
            <person name="Grabherr M."/>
            <person name="Johnson J."/>
            <person name="Lander E.S."/>
            <person name="Lindblad-Toh K."/>
        </authorList>
    </citation>
    <scope>NUCLEOTIDE SEQUENCE [LARGE SCALE GENOMIC DNA]</scope>
    <source>
        <strain evidence="7">JBL SC #1</strain>
    </source>
</reference>